<organism evidence="1 2">
    <name type="scientific">Leucogyrophana mollusca</name>
    <dbReference type="NCBI Taxonomy" id="85980"/>
    <lineage>
        <taxon>Eukaryota</taxon>
        <taxon>Fungi</taxon>
        <taxon>Dikarya</taxon>
        <taxon>Basidiomycota</taxon>
        <taxon>Agaricomycotina</taxon>
        <taxon>Agaricomycetes</taxon>
        <taxon>Agaricomycetidae</taxon>
        <taxon>Boletales</taxon>
        <taxon>Boletales incertae sedis</taxon>
        <taxon>Leucogyrophana</taxon>
    </lineage>
</organism>
<gene>
    <name evidence="1" type="ORF">BV22DRAFT_474169</name>
</gene>
<comment type="caution">
    <text evidence="1">The sequence shown here is derived from an EMBL/GenBank/DDBJ whole genome shotgun (WGS) entry which is preliminary data.</text>
</comment>
<dbReference type="Proteomes" id="UP000790709">
    <property type="component" value="Unassembled WGS sequence"/>
</dbReference>
<protein>
    <submittedName>
        <fullName evidence="1">Uncharacterized protein</fullName>
    </submittedName>
</protein>
<name>A0ACB8BHD7_9AGAM</name>
<sequence>MMTCPVSELGKQSASQVNLNVLPILKIQENSILRISCQSQIRNMPEGPKADFLKALGFASDLDDEDISNAVSVLISAAVHDDTPEKPLEVIYHTLSQFDGISYLDPLSVLPILLPSGRPESSKLVSMIGYGSSAKEVMIAVQESVEQLKSSLESSEDQEYPETSVQQIINTLTLCTAFVPRLKLGKRTAYTTIAPLVSDLQRLISSAGVPVSRNQGRQLINDAARLVKVLYIWATSSSSLTETTQTKELLINLMNAAVSTCSSWIQSTLAARLFEARFPRLVLSSAVEAGWEEGDQAIVHALDALAALEVSANSLIERPSLNNLIYLAHSPTPLPPPLSVLSDFLPYFLLSIQRNVALDETLFLLLDSLLRLHSRLPRQDLPADIVSTLLTVLPALSSTHPDPFVRHLTLRLISLLLSMSPQHLRLEILADLTSGENFPQMRAAAIGLLKEAVLEGLTLASASNVFASKVLLQVFGGVLFRTTPTDFLSIAHNAEEIQESLEPGRIVECLSFYYVLLQRDRENKTGVRDVDFISSVESSLLRPLRLFLQRWTQDTGEPLLPVISLQLSLDRVDDAVRALRY</sequence>
<keyword evidence="2" id="KW-1185">Reference proteome</keyword>
<evidence type="ECO:0000313" key="1">
    <source>
        <dbReference type="EMBL" id="KAH7924912.1"/>
    </source>
</evidence>
<dbReference type="EMBL" id="MU266413">
    <property type="protein sequence ID" value="KAH7924912.1"/>
    <property type="molecule type" value="Genomic_DNA"/>
</dbReference>
<proteinExistence type="predicted"/>
<reference evidence="1" key="1">
    <citation type="journal article" date="2021" name="New Phytol.">
        <title>Evolutionary innovations through gain and loss of genes in the ectomycorrhizal Boletales.</title>
        <authorList>
            <person name="Wu G."/>
            <person name="Miyauchi S."/>
            <person name="Morin E."/>
            <person name="Kuo A."/>
            <person name="Drula E."/>
            <person name="Varga T."/>
            <person name="Kohler A."/>
            <person name="Feng B."/>
            <person name="Cao Y."/>
            <person name="Lipzen A."/>
            <person name="Daum C."/>
            <person name="Hundley H."/>
            <person name="Pangilinan J."/>
            <person name="Johnson J."/>
            <person name="Barry K."/>
            <person name="LaButti K."/>
            <person name="Ng V."/>
            <person name="Ahrendt S."/>
            <person name="Min B."/>
            <person name="Choi I.G."/>
            <person name="Park H."/>
            <person name="Plett J.M."/>
            <person name="Magnuson J."/>
            <person name="Spatafora J.W."/>
            <person name="Nagy L.G."/>
            <person name="Henrissat B."/>
            <person name="Grigoriev I.V."/>
            <person name="Yang Z.L."/>
            <person name="Xu J."/>
            <person name="Martin F.M."/>
        </authorList>
    </citation>
    <scope>NUCLEOTIDE SEQUENCE</scope>
    <source>
        <strain evidence="1">KUC20120723A-06</strain>
    </source>
</reference>
<accession>A0ACB8BHD7</accession>
<evidence type="ECO:0000313" key="2">
    <source>
        <dbReference type="Proteomes" id="UP000790709"/>
    </source>
</evidence>